<organism evidence="3 4">
    <name type="scientific">Saccharolobus islandicus (strain Y.G.57.14 / Yellowstone #1)</name>
    <name type="common">Sulfolobus islandicus</name>
    <dbReference type="NCBI Taxonomy" id="439386"/>
    <lineage>
        <taxon>Archaea</taxon>
        <taxon>Thermoproteota</taxon>
        <taxon>Thermoprotei</taxon>
        <taxon>Sulfolobales</taxon>
        <taxon>Sulfolobaceae</taxon>
        <taxon>Saccharolobus</taxon>
    </lineage>
</organism>
<evidence type="ECO:0000313" key="4">
    <source>
        <dbReference type="Proteomes" id="UP000002308"/>
    </source>
</evidence>
<dbReference type="HOGENOM" id="CLU_544713_0_0_2"/>
<feature type="region of interest" description="Disordered" evidence="1">
    <location>
        <begin position="480"/>
        <end position="518"/>
    </location>
</feature>
<sequence>MKWLVLLLPLLTVFATILISASSSPTIHVYYQRYDSVYRASGINGPLSASTVTYTVSSATYNTTLSDGKAFKVTYNRTVYTLLFASSPEKFEGYVNVSAYTNNTITIKTDLPDLIRIVIMSANETELIWAGFNATDINAYAYINGTSEVMLQFANGSTIANATLAINKENVSISNKISLYLFPVTSVEAKVSVSGELTATAQIPRRYSPLLVSINYNGTESNATVNGYKVTTAYFNGTLTPALFWKGEGLVPVMSGKGNIRADFETIEFYGVNGTILGYVHISSIVGNLEMIPVKIGLNYNIAFTELKIVTVSGVKQVHANFMGYTYINGVPVMIVGNDEGNITSTAIVNISHLVIVNNHKGVLAEITLNSTSKFVVLTEEANTTHNVSVTLPLLVNVTNVHLNGNVHVAQKVVVNVSSQYILFNVTTLNNGSIIGVYKVENDTLVKLNSSNYFIINGKLEIFDDPSSTYYVVYSAQPTTSTTSSTTLTSTSTSSASTTASVSTTSTSTTSPSATSNITATSSSNTMTYIAIGIIVLIVIIVIAVVLVRRR</sequence>
<feature type="transmembrane region" description="Helical" evidence="2">
    <location>
        <begin position="527"/>
        <end position="548"/>
    </location>
</feature>
<keyword evidence="2" id="KW-0472">Membrane</keyword>
<dbReference type="AlphaFoldDB" id="C3N9S2"/>
<dbReference type="GeneID" id="7808539"/>
<evidence type="ECO:0000313" key="3">
    <source>
        <dbReference type="EMBL" id="ACP46644.1"/>
    </source>
</evidence>
<dbReference type="RefSeq" id="WP_012716594.1">
    <property type="nucleotide sequence ID" value="NC_012622.1"/>
</dbReference>
<gene>
    <name evidence="3" type="ordered locus">YG5714_2400</name>
</gene>
<keyword evidence="2" id="KW-0812">Transmembrane</keyword>
<protein>
    <submittedName>
        <fullName evidence="3">Uncharacterized protein</fullName>
    </submittedName>
</protein>
<dbReference type="Proteomes" id="UP000002308">
    <property type="component" value="Chromosome"/>
</dbReference>
<evidence type="ECO:0000256" key="2">
    <source>
        <dbReference type="SAM" id="Phobius"/>
    </source>
</evidence>
<evidence type="ECO:0000256" key="1">
    <source>
        <dbReference type="SAM" id="MobiDB-lite"/>
    </source>
</evidence>
<reference evidence="3 4" key="1">
    <citation type="journal article" date="2009" name="Proc. Natl. Acad. Sci. U.S.A.">
        <title>Biogeography of the Sulfolobus islandicus pan-genome.</title>
        <authorList>
            <person name="Reno M.L."/>
            <person name="Held N.L."/>
            <person name="Fields C.J."/>
            <person name="Burke P.V."/>
            <person name="Whitaker R.J."/>
        </authorList>
    </citation>
    <scope>NUCLEOTIDE SEQUENCE [LARGE SCALE GENOMIC DNA]</scope>
    <source>
        <strain evidence="4">Y.G.57.14 / Yellowstone #1</strain>
    </source>
</reference>
<keyword evidence="2" id="KW-1133">Transmembrane helix</keyword>
<accession>C3N9S2</accession>
<dbReference type="EMBL" id="CP001403">
    <property type="protein sequence ID" value="ACP46644.1"/>
    <property type="molecule type" value="Genomic_DNA"/>
</dbReference>
<proteinExistence type="predicted"/>
<dbReference type="KEGG" id="siy:YG5714_2400"/>
<name>C3N9S2_SACI7</name>